<dbReference type="EC" id="3.5.1.9" evidence="9"/>
<comment type="function">
    <text evidence="1 9">Catalyzes the hydrolysis of N-formyl-L-kynurenine to L-kynurenine, the second step in the kynurenine pathway of tryptophan degradation.</text>
</comment>
<reference evidence="10" key="1">
    <citation type="submission" date="2015-02" db="EMBL/GenBank/DDBJ databases">
        <title>Genome Assembly of Bacillaceae bacterium MTCC 8252.</title>
        <authorList>
            <person name="Verma A."/>
            <person name="Khatri I."/>
            <person name="Mual P."/>
            <person name="Subramanian S."/>
            <person name="Krishnamurthi S."/>
        </authorList>
    </citation>
    <scope>NUCLEOTIDE SEQUENCE [LARGE SCALE GENOMIC DNA]</scope>
    <source>
        <strain evidence="10">MTCC 8252</strain>
    </source>
</reference>
<dbReference type="HAMAP" id="MF_01969">
    <property type="entry name" value="KynB"/>
    <property type="match status" value="1"/>
</dbReference>
<dbReference type="OrthoDB" id="9796085at2"/>
<dbReference type="GO" id="GO:0019441">
    <property type="term" value="P:L-tryptophan catabolic process to kynurenine"/>
    <property type="evidence" value="ECO:0007669"/>
    <property type="project" value="UniProtKB-UniRule"/>
</dbReference>
<accession>A0A0F5HMG9</accession>
<dbReference type="GO" id="GO:0004328">
    <property type="term" value="F:formamidase activity"/>
    <property type="evidence" value="ECO:0007669"/>
    <property type="project" value="InterPro"/>
</dbReference>
<keyword evidence="5 9" id="KW-0862">Zinc</keyword>
<protein>
    <recommendedName>
        <fullName evidence="9">Kynurenine formamidase</fullName>
        <shortName evidence="9">KFA</shortName>
        <shortName evidence="9">KFase</shortName>
        <ecNumber evidence="9">3.5.1.9</ecNumber>
    </recommendedName>
    <alternativeName>
        <fullName evidence="9">Arylformamidase</fullName>
    </alternativeName>
    <alternativeName>
        <fullName evidence="9">N-formylkynurenine formamidase</fullName>
        <shortName evidence="9">FKF</shortName>
    </alternativeName>
</protein>
<dbReference type="GO" id="GO:0004061">
    <property type="term" value="F:arylformamidase activity"/>
    <property type="evidence" value="ECO:0007669"/>
    <property type="project" value="UniProtKB-UniRule"/>
</dbReference>
<comment type="caution">
    <text evidence="10">The sequence shown here is derived from an EMBL/GenBank/DDBJ whole genome shotgun (WGS) entry which is preliminary data.</text>
</comment>
<feature type="binding site" evidence="9">
    <location>
        <position position="173"/>
    </location>
    <ligand>
        <name>Zn(2+)</name>
        <dbReference type="ChEBI" id="CHEBI:29105"/>
        <label>1</label>
    </ligand>
</feature>
<dbReference type="NCBIfam" id="TIGR03035">
    <property type="entry name" value="trp_arylform"/>
    <property type="match status" value="1"/>
</dbReference>
<evidence type="ECO:0000256" key="7">
    <source>
        <dbReference type="ARBA" id="ARBA00048496"/>
    </source>
</evidence>
<comment type="catalytic activity">
    <reaction evidence="7 9">
        <text>N-formyl-L-kynurenine + H2O = L-kynurenine + formate + H(+)</text>
        <dbReference type="Rhea" id="RHEA:13009"/>
        <dbReference type="ChEBI" id="CHEBI:15377"/>
        <dbReference type="ChEBI" id="CHEBI:15378"/>
        <dbReference type="ChEBI" id="CHEBI:15740"/>
        <dbReference type="ChEBI" id="CHEBI:57959"/>
        <dbReference type="ChEBI" id="CHEBI:58629"/>
        <dbReference type="EC" id="3.5.1.9"/>
    </reaction>
</comment>
<evidence type="ECO:0000256" key="8">
    <source>
        <dbReference type="ARBA" id="ARBA00060547"/>
    </source>
</evidence>
<feature type="active site" description="Proton donor/acceptor" evidence="9">
    <location>
        <position position="60"/>
    </location>
</feature>
<feature type="binding site" evidence="9">
    <location>
        <position position="56"/>
    </location>
    <ligand>
        <name>Zn(2+)</name>
        <dbReference type="ChEBI" id="CHEBI:29105"/>
        <label>2</label>
    </ligand>
</feature>
<evidence type="ECO:0000256" key="2">
    <source>
        <dbReference type="ARBA" id="ARBA00011738"/>
    </source>
</evidence>
<dbReference type="AlphaFoldDB" id="A0A0F5HMG9"/>
<dbReference type="PANTHER" id="PTHR31118:SF32">
    <property type="entry name" value="KYNURENINE FORMAMIDASE"/>
    <property type="match status" value="1"/>
</dbReference>
<keyword evidence="4 9" id="KW-0378">Hydrolase</keyword>
<comment type="similarity">
    <text evidence="9">Belongs to the Cyclase 1 superfamily. KynB family.</text>
</comment>
<dbReference type="UniPathway" id="UPA00333">
    <property type="reaction ID" value="UER00454"/>
</dbReference>
<evidence type="ECO:0000256" key="9">
    <source>
        <dbReference type="HAMAP-Rule" id="MF_01969"/>
    </source>
</evidence>
<evidence type="ECO:0000313" key="10">
    <source>
        <dbReference type="EMBL" id="KKB34478.1"/>
    </source>
</evidence>
<evidence type="ECO:0000256" key="1">
    <source>
        <dbReference type="ARBA" id="ARBA00002204"/>
    </source>
</evidence>
<gene>
    <name evidence="9" type="primary">kynB</name>
    <name evidence="10" type="ORF">QY95_03912</name>
</gene>
<evidence type="ECO:0000256" key="5">
    <source>
        <dbReference type="ARBA" id="ARBA00022833"/>
    </source>
</evidence>
<dbReference type="Pfam" id="PF04199">
    <property type="entry name" value="Cyclase"/>
    <property type="match status" value="1"/>
</dbReference>
<feature type="binding site" evidence="9">
    <location>
        <position position="54"/>
    </location>
    <ligand>
        <name>Zn(2+)</name>
        <dbReference type="ChEBI" id="CHEBI:29105"/>
        <label>1</label>
    </ligand>
</feature>
<dbReference type="InterPro" id="IPR037175">
    <property type="entry name" value="KFase_sf"/>
</dbReference>
<feature type="binding site" evidence="9">
    <location>
        <position position="173"/>
    </location>
    <ligand>
        <name>Zn(2+)</name>
        <dbReference type="ChEBI" id="CHEBI:29105"/>
        <label>2</label>
    </ligand>
</feature>
<dbReference type="GO" id="GO:0008270">
    <property type="term" value="F:zinc ion binding"/>
    <property type="evidence" value="ECO:0007669"/>
    <property type="project" value="UniProtKB-UniRule"/>
</dbReference>
<feature type="binding site" evidence="9">
    <location>
        <position position="50"/>
    </location>
    <ligand>
        <name>Zn(2+)</name>
        <dbReference type="ChEBI" id="CHEBI:29105"/>
        <label>1</label>
    </ligand>
</feature>
<feature type="binding site" evidence="9">
    <location>
        <position position="56"/>
    </location>
    <ligand>
        <name>Zn(2+)</name>
        <dbReference type="ChEBI" id="CHEBI:29105"/>
        <label>1</label>
    </ligand>
</feature>
<dbReference type="InterPro" id="IPR007325">
    <property type="entry name" value="KFase/CYL"/>
</dbReference>
<dbReference type="RefSeq" id="WP_040037669.1">
    <property type="nucleotide sequence ID" value="NZ_JWIQ02000065.1"/>
</dbReference>
<keyword evidence="11" id="KW-1185">Reference proteome</keyword>
<keyword evidence="3 9" id="KW-0479">Metal-binding</keyword>
<dbReference type="EMBL" id="JWIR02000084">
    <property type="protein sequence ID" value="KKB34478.1"/>
    <property type="molecule type" value="Genomic_DNA"/>
</dbReference>
<dbReference type="SUPFAM" id="SSF102198">
    <property type="entry name" value="Putative cyclase"/>
    <property type="match status" value="1"/>
</dbReference>
<evidence type="ECO:0000313" key="11">
    <source>
        <dbReference type="Proteomes" id="UP000031563"/>
    </source>
</evidence>
<evidence type="ECO:0000256" key="6">
    <source>
        <dbReference type="ARBA" id="ARBA00023079"/>
    </source>
</evidence>
<name>A0A0F5HMG9_BACTR</name>
<evidence type="ECO:0000256" key="3">
    <source>
        <dbReference type="ARBA" id="ARBA00022723"/>
    </source>
</evidence>
<proteinExistence type="inferred from homology"/>
<evidence type="ECO:0000256" key="4">
    <source>
        <dbReference type="ARBA" id="ARBA00022801"/>
    </source>
</evidence>
<comment type="subunit">
    <text evidence="2 9">Homodimer.</text>
</comment>
<dbReference type="FunFam" id="3.50.30.50:FF:000001">
    <property type="entry name" value="Kynurenine formamidase"/>
    <property type="match status" value="1"/>
</dbReference>
<comment type="cofactor">
    <cofactor evidence="9">
        <name>Zn(2+)</name>
        <dbReference type="ChEBI" id="CHEBI:29105"/>
    </cofactor>
    <text evidence="9">Binds 2 zinc ions per subunit.</text>
</comment>
<feature type="binding site" evidence="9">
    <location>
        <position position="20"/>
    </location>
    <ligand>
        <name>substrate</name>
    </ligand>
</feature>
<dbReference type="Proteomes" id="UP000031563">
    <property type="component" value="Unassembled WGS sequence"/>
</dbReference>
<organism evidence="10 11">
    <name type="scientific">Bacillus thermotolerans</name>
    <name type="common">Quasibacillus thermotolerans</name>
    <dbReference type="NCBI Taxonomy" id="1221996"/>
    <lineage>
        <taxon>Bacteria</taxon>
        <taxon>Bacillati</taxon>
        <taxon>Bacillota</taxon>
        <taxon>Bacilli</taxon>
        <taxon>Bacillales</taxon>
        <taxon>Bacillaceae</taxon>
        <taxon>Bacillus</taxon>
    </lineage>
</organism>
<keyword evidence="6 9" id="KW-0823">Tryptophan catabolism</keyword>
<dbReference type="STRING" id="1221996.QY95_03912"/>
<feature type="binding site" evidence="9">
    <location>
        <position position="161"/>
    </location>
    <ligand>
        <name>Zn(2+)</name>
        <dbReference type="ChEBI" id="CHEBI:29105"/>
        <label>2</label>
    </ligand>
</feature>
<dbReference type="Gene3D" id="3.50.30.50">
    <property type="entry name" value="Putative cyclase"/>
    <property type="match status" value="1"/>
</dbReference>
<sequence>MKDRKWIDISQPFTPDIASWPGDIPFTFKLSFTKKQTGSVNIGQIHTGVHTGTHIDAPFHFDEQGKQVHELDIQLYAGKARVIDAAGHDKIGKEELEGYNLQGAERLLIRTAKGRDWRTFPDSYTVFRDNIGPYLKEQGIFLLGTDAPSVDAVDSKTLTAHHSLHQNGVHILENIVLDHVEPGDYELMALPLAIEGADASPVRAVLRRLE</sequence>
<dbReference type="PANTHER" id="PTHR31118">
    <property type="entry name" value="CYCLASE-LIKE PROTEIN 2"/>
    <property type="match status" value="1"/>
</dbReference>
<dbReference type="InterPro" id="IPR017484">
    <property type="entry name" value="Kynurenine_formamidase_bac"/>
</dbReference>
<comment type="pathway">
    <text evidence="8 9">Amino-acid degradation; L-tryptophan degradation via kynurenine pathway; L-kynurenine from L-tryptophan: step 2/2.</text>
</comment>